<evidence type="ECO:0000313" key="2">
    <source>
        <dbReference type="EMBL" id="SHJ44781.1"/>
    </source>
</evidence>
<evidence type="ECO:0000256" key="1">
    <source>
        <dbReference type="SAM" id="SignalP"/>
    </source>
</evidence>
<protein>
    <recommendedName>
        <fullName evidence="4">Cardiolipin synthetase</fullName>
    </recommendedName>
</protein>
<name>A0A1M6JDI9_9FLAO</name>
<dbReference type="PROSITE" id="PS51257">
    <property type="entry name" value="PROKAR_LIPOPROTEIN"/>
    <property type="match status" value="1"/>
</dbReference>
<dbReference type="OrthoDB" id="6077795at2"/>
<dbReference type="STRING" id="558155.SAMN04487911_12164"/>
<evidence type="ECO:0000313" key="3">
    <source>
        <dbReference type="Proteomes" id="UP000184231"/>
    </source>
</evidence>
<reference evidence="2 3" key="1">
    <citation type="submission" date="2016-11" db="EMBL/GenBank/DDBJ databases">
        <authorList>
            <person name="Jaros S."/>
            <person name="Januszkiewicz K."/>
            <person name="Wedrychowicz H."/>
        </authorList>
    </citation>
    <scope>NUCLEOTIDE SEQUENCE [LARGE SCALE GENOMIC DNA]</scope>
    <source>
        <strain evidence="2 3">CGMCC 1.8863</strain>
    </source>
</reference>
<keyword evidence="3" id="KW-1185">Reference proteome</keyword>
<dbReference type="EMBL" id="FQYX01000021">
    <property type="protein sequence ID" value="SHJ44781.1"/>
    <property type="molecule type" value="Genomic_DNA"/>
</dbReference>
<evidence type="ECO:0008006" key="4">
    <source>
        <dbReference type="Google" id="ProtNLM"/>
    </source>
</evidence>
<keyword evidence="1" id="KW-0732">Signal</keyword>
<dbReference type="RefSeq" id="WP_072765115.1">
    <property type="nucleotide sequence ID" value="NZ_FQYX01000021.1"/>
</dbReference>
<accession>A0A1M6JDI9</accession>
<proteinExistence type="predicted"/>
<feature type="signal peptide" evidence="1">
    <location>
        <begin position="1"/>
        <end position="18"/>
    </location>
</feature>
<feature type="chain" id="PRO_5012183889" description="Cardiolipin synthetase" evidence="1">
    <location>
        <begin position="19"/>
        <end position="213"/>
    </location>
</feature>
<organism evidence="2 3">
    <name type="scientific">Arenibacter nanhaiticus</name>
    <dbReference type="NCBI Taxonomy" id="558155"/>
    <lineage>
        <taxon>Bacteria</taxon>
        <taxon>Pseudomonadati</taxon>
        <taxon>Bacteroidota</taxon>
        <taxon>Flavobacteriia</taxon>
        <taxon>Flavobacteriales</taxon>
        <taxon>Flavobacteriaceae</taxon>
        <taxon>Arenibacter</taxon>
    </lineage>
</organism>
<dbReference type="Proteomes" id="UP000184231">
    <property type="component" value="Unassembled WGS sequence"/>
</dbReference>
<sequence length="213" mass="25165">MKKILLLCLLSLMGCANIQLESNWKNPDHVIFTAYKVLIVGMTNDEEARIAYETKMQREFTKRDIEAMRSIDLFDVDFTAGQRNEDELSQVEQQLLDKDFDAILFTKVISAEDKKRFGEKLAELDDFYGTFRDDYMQHQDIFYNGKRGEELTLYHTETSLYCICVDKERELIWRGVIEITEPLDLKKTIDSYVKLVVQTMEEQDLIFRKKQKE</sequence>
<gene>
    <name evidence="2" type="ORF">SAMN04487911_12164</name>
</gene>
<dbReference type="AlphaFoldDB" id="A0A1M6JDI9"/>